<dbReference type="Pfam" id="PF01584">
    <property type="entry name" value="CheW"/>
    <property type="match status" value="1"/>
</dbReference>
<reference evidence="3" key="1">
    <citation type="journal article" date="2019" name="Int. J. Syst. Evol. Microbiol.">
        <title>The Global Catalogue of Microorganisms (GCM) 10K type strain sequencing project: providing services to taxonomists for standard genome sequencing and annotation.</title>
        <authorList>
            <consortium name="The Broad Institute Genomics Platform"/>
            <consortium name="The Broad Institute Genome Sequencing Center for Infectious Disease"/>
            <person name="Wu L."/>
            <person name="Ma J."/>
        </authorList>
    </citation>
    <scope>NUCLEOTIDE SEQUENCE [LARGE SCALE GENOMIC DNA]</scope>
    <source>
        <strain evidence="3">KCTC 62195</strain>
    </source>
</reference>
<name>A0ABV7ASN1_9GAMM</name>
<protein>
    <submittedName>
        <fullName evidence="2">Chemotaxis protein CheW</fullName>
    </submittedName>
</protein>
<comment type="caution">
    <text evidence="2">The sequence shown here is derived from an EMBL/GenBank/DDBJ whole genome shotgun (WGS) entry which is preliminary data.</text>
</comment>
<gene>
    <name evidence="2" type="ORF">ACFOJE_07755</name>
</gene>
<dbReference type="SMART" id="SM00260">
    <property type="entry name" value="CheW"/>
    <property type="match status" value="1"/>
</dbReference>
<evidence type="ECO:0000313" key="3">
    <source>
        <dbReference type="Proteomes" id="UP001595457"/>
    </source>
</evidence>
<dbReference type="Proteomes" id="UP001595457">
    <property type="component" value="Unassembled WGS sequence"/>
</dbReference>
<dbReference type="InterPro" id="IPR036061">
    <property type="entry name" value="CheW-like_dom_sf"/>
</dbReference>
<dbReference type="RefSeq" id="WP_377813732.1">
    <property type="nucleotide sequence ID" value="NZ_JBHRSJ010000012.1"/>
</dbReference>
<dbReference type="PROSITE" id="PS50851">
    <property type="entry name" value="CHEW"/>
    <property type="match status" value="1"/>
</dbReference>
<dbReference type="InterPro" id="IPR002545">
    <property type="entry name" value="CheW-lke_dom"/>
</dbReference>
<dbReference type="SUPFAM" id="SSF50341">
    <property type="entry name" value="CheW-like"/>
    <property type="match status" value="1"/>
</dbReference>
<evidence type="ECO:0000313" key="2">
    <source>
        <dbReference type="EMBL" id="MFC2972103.1"/>
    </source>
</evidence>
<proteinExistence type="predicted"/>
<evidence type="ECO:0000259" key="1">
    <source>
        <dbReference type="PROSITE" id="PS50851"/>
    </source>
</evidence>
<accession>A0ABV7ASN1</accession>
<feature type="domain" description="CheW-like" evidence="1">
    <location>
        <begin position="13"/>
        <end position="157"/>
    </location>
</feature>
<organism evidence="2 3">
    <name type="scientific">Azotobacter bryophylli</name>
    <dbReference type="NCBI Taxonomy" id="1986537"/>
    <lineage>
        <taxon>Bacteria</taxon>
        <taxon>Pseudomonadati</taxon>
        <taxon>Pseudomonadota</taxon>
        <taxon>Gammaproteobacteria</taxon>
        <taxon>Pseudomonadales</taxon>
        <taxon>Pseudomonadaceae</taxon>
        <taxon>Azotobacter</taxon>
    </lineage>
</organism>
<keyword evidence="3" id="KW-1185">Reference proteome</keyword>
<dbReference type="EMBL" id="JBHRSJ010000012">
    <property type="protein sequence ID" value="MFC2972103.1"/>
    <property type="molecule type" value="Genomic_DNA"/>
</dbReference>
<sequence length="157" mass="16334">MSQAEAKPNSVASLTGLLLPLTDRTLLLPNAAVAELIPYRGVQSNPELPAWLVGLVAWRDLRLPLLSFEAAAGGSAPKLGTTSRIAVINAIGGRPQVKFLALLLQGIPRSLKVDSGLPRANAPLAPLELAAVDLGDGIAKIPDLEGLEQKLVDAGLI</sequence>